<feature type="transmembrane region" description="Helical" evidence="10">
    <location>
        <begin position="267"/>
        <end position="289"/>
    </location>
</feature>
<reference evidence="12" key="1">
    <citation type="submission" date="2018-08" db="EMBL/GenBank/DDBJ databases">
        <authorList>
            <person name="Grouzdev D.S."/>
            <person name="Krutkina M.S."/>
        </authorList>
    </citation>
    <scope>NUCLEOTIDE SEQUENCE [LARGE SCALE GENOMIC DNA]</scope>
    <source>
        <strain evidence="12">4-11</strain>
    </source>
</reference>
<comment type="function">
    <text evidence="10">Part of a membrane-bound complex that couples electron transfer with translocation of ions across the membrane.</text>
</comment>
<reference evidence="11 12" key="2">
    <citation type="submission" date="2018-09" db="EMBL/GenBank/DDBJ databases">
        <title>Genome of Sphaerochaeta halotolerans strain 4-11.</title>
        <authorList>
            <person name="Nazina T.N."/>
            <person name="Sokolova D.S."/>
        </authorList>
    </citation>
    <scope>NUCLEOTIDE SEQUENCE [LARGE SCALE GENOMIC DNA]</scope>
    <source>
        <strain evidence="11 12">4-11</strain>
    </source>
</reference>
<comment type="subunit">
    <text evidence="10">The complex is composed of six subunits: RnfA, RnfB, RnfC, RnfD, RnfE and RnfG.</text>
</comment>
<comment type="cofactor">
    <cofactor evidence="10">
        <name>FMN</name>
        <dbReference type="ChEBI" id="CHEBI:58210"/>
    </cofactor>
</comment>
<organism evidence="11 12">
    <name type="scientific">Sphaerochaeta halotolerans</name>
    <dbReference type="NCBI Taxonomy" id="2293840"/>
    <lineage>
        <taxon>Bacteria</taxon>
        <taxon>Pseudomonadati</taxon>
        <taxon>Spirochaetota</taxon>
        <taxon>Spirochaetia</taxon>
        <taxon>Spirochaetales</taxon>
        <taxon>Sphaerochaetaceae</taxon>
        <taxon>Sphaerochaeta</taxon>
    </lineage>
</organism>
<comment type="similarity">
    <text evidence="10">Belongs to the NqrB/RnfD family.</text>
</comment>
<dbReference type="EMBL" id="QUWK01000008">
    <property type="protein sequence ID" value="RFU94669.1"/>
    <property type="molecule type" value="Genomic_DNA"/>
</dbReference>
<evidence type="ECO:0000256" key="2">
    <source>
        <dbReference type="ARBA" id="ARBA00022553"/>
    </source>
</evidence>
<evidence type="ECO:0000313" key="11">
    <source>
        <dbReference type="EMBL" id="RFU94669.1"/>
    </source>
</evidence>
<dbReference type="InterPro" id="IPR004338">
    <property type="entry name" value="NqrB/RnfD"/>
</dbReference>
<feature type="transmembrane region" description="Helical" evidence="10">
    <location>
        <begin position="46"/>
        <end position="64"/>
    </location>
</feature>
<evidence type="ECO:0000256" key="7">
    <source>
        <dbReference type="ARBA" id="ARBA00022982"/>
    </source>
</evidence>
<dbReference type="PANTHER" id="PTHR30578">
    <property type="entry name" value="ELECTRON TRANSPORT COMPLEX PROTEIN RNFD"/>
    <property type="match status" value="1"/>
</dbReference>
<keyword evidence="10" id="KW-1003">Cell membrane</keyword>
<feature type="transmembrane region" description="Helical" evidence="10">
    <location>
        <begin position="21"/>
        <end position="40"/>
    </location>
</feature>
<feature type="transmembrane region" description="Helical" evidence="10">
    <location>
        <begin position="241"/>
        <end position="261"/>
    </location>
</feature>
<gene>
    <name evidence="10" type="primary">rnfD</name>
    <name evidence="11" type="ORF">DYP60_09180</name>
</gene>
<evidence type="ECO:0000256" key="4">
    <source>
        <dbReference type="ARBA" id="ARBA00022643"/>
    </source>
</evidence>
<dbReference type="NCBIfam" id="TIGR01946">
    <property type="entry name" value="rnfD"/>
    <property type="match status" value="1"/>
</dbReference>
<accession>A0A372MFU6</accession>
<feature type="transmembrane region" description="Helical" evidence="10">
    <location>
        <begin position="210"/>
        <end position="234"/>
    </location>
</feature>
<keyword evidence="8 10" id="KW-1133">Transmembrane helix</keyword>
<dbReference type="InterPro" id="IPR011303">
    <property type="entry name" value="RnfD_bac"/>
</dbReference>
<keyword evidence="1 10" id="KW-0813">Transport</keyword>
<dbReference type="Proteomes" id="UP000264002">
    <property type="component" value="Unassembled WGS sequence"/>
</dbReference>
<keyword evidence="3 10" id="KW-0285">Flavoprotein</keyword>
<feature type="transmembrane region" description="Helical" evidence="10">
    <location>
        <begin position="125"/>
        <end position="144"/>
    </location>
</feature>
<keyword evidence="9 10" id="KW-0472">Membrane</keyword>
<dbReference type="GO" id="GO:0022900">
    <property type="term" value="P:electron transport chain"/>
    <property type="evidence" value="ECO:0007669"/>
    <property type="project" value="UniProtKB-UniRule"/>
</dbReference>
<evidence type="ECO:0000256" key="1">
    <source>
        <dbReference type="ARBA" id="ARBA00022448"/>
    </source>
</evidence>
<evidence type="ECO:0000256" key="3">
    <source>
        <dbReference type="ARBA" id="ARBA00022630"/>
    </source>
</evidence>
<keyword evidence="6 10" id="KW-1278">Translocase</keyword>
<proteinExistence type="inferred from homology"/>
<dbReference type="HAMAP" id="MF_00462">
    <property type="entry name" value="RsxD_RnfD"/>
    <property type="match status" value="1"/>
</dbReference>
<keyword evidence="7 10" id="KW-0249">Electron transport</keyword>
<feature type="modified residue" description="FMN phosphoryl threonine" evidence="10">
    <location>
        <position position="160"/>
    </location>
</feature>
<comment type="subcellular location">
    <subcellularLocation>
        <location evidence="10">Cell membrane</location>
        <topology evidence="10">Multi-pass membrane protein</topology>
    </subcellularLocation>
</comment>
<evidence type="ECO:0000313" key="12">
    <source>
        <dbReference type="Proteomes" id="UP000264002"/>
    </source>
</evidence>
<evidence type="ECO:0000256" key="10">
    <source>
        <dbReference type="HAMAP-Rule" id="MF_00462"/>
    </source>
</evidence>
<dbReference type="Pfam" id="PF03116">
    <property type="entry name" value="NQR2_RnfD_RnfE"/>
    <property type="match status" value="1"/>
</dbReference>
<evidence type="ECO:0000256" key="8">
    <source>
        <dbReference type="ARBA" id="ARBA00022989"/>
    </source>
</evidence>
<feature type="transmembrane region" description="Helical" evidence="10">
    <location>
        <begin position="95"/>
        <end position="113"/>
    </location>
</feature>
<dbReference type="GO" id="GO:0005886">
    <property type="term" value="C:plasma membrane"/>
    <property type="evidence" value="ECO:0007669"/>
    <property type="project" value="UniProtKB-SubCell"/>
</dbReference>
<feature type="transmembrane region" description="Helical" evidence="10">
    <location>
        <begin position="325"/>
        <end position="345"/>
    </location>
</feature>
<dbReference type="OrthoDB" id="9776359at2"/>
<keyword evidence="4 10" id="KW-0288">FMN</keyword>
<evidence type="ECO:0000256" key="5">
    <source>
        <dbReference type="ARBA" id="ARBA00022692"/>
    </source>
</evidence>
<feature type="transmembrane region" description="Helical" evidence="10">
    <location>
        <begin position="301"/>
        <end position="319"/>
    </location>
</feature>
<dbReference type="RefSeq" id="WP_117330703.1">
    <property type="nucleotide sequence ID" value="NZ_QUWK01000008.1"/>
</dbReference>
<comment type="caution">
    <text evidence="11">The sequence shown here is derived from an EMBL/GenBank/DDBJ whole genome shotgun (WGS) entry which is preliminary data.</text>
</comment>
<evidence type="ECO:0000256" key="9">
    <source>
        <dbReference type="ARBA" id="ARBA00023136"/>
    </source>
</evidence>
<evidence type="ECO:0000256" key="6">
    <source>
        <dbReference type="ARBA" id="ARBA00022967"/>
    </source>
</evidence>
<keyword evidence="5 10" id="KW-0812">Transmembrane</keyword>
<name>A0A372MFU6_9SPIR</name>
<dbReference type="PANTHER" id="PTHR30578:SF0">
    <property type="entry name" value="ION-TRANSLOCATING OXIDOREDUCTASE COMPLEX SUBUNIT D"/>
    <property type="match status" value="1"/>
</dbReference>
<keyword evidence="2 10" id="KW-0597">Phosphoprotein</keyword>
<dbReference type="GO" id="GO:0055085">
    <property type="term" value="P:transmembrane transport"/>
    <property type="evidence" value="ECO:0007669"/>
    <property type="project" value="InterPro"/>
</dbReference>
<keyword evidence="12" id="KW-1185">Reference proteome</keyword>
<dbReference type="EC" id="7.-.-.-" evidence="10"/>
<sequence length="364" mass="38751">MNKPTLTVSSSPHLHAKADTASIMWSVSLALAPASLWGVYVFGFRSLLVLGVSILTALLSEYLLGKLYKEYTLWDGSAFLTGLLVGMNMSPSVPLFIPFLASVFAIFVAKWVFGGLGANWANPALAGRVFVFFSFTTPMSSYVAPRTLASALPDALASATPLSLSKTAVSGGTLGFDGSSLLSSMGYPATDLAQNLSAMTGISAFTIDTFLGNVAGCIGEVSALALLIGGLYLLARKIITWHIPVTYLLSTAILSWIFGGIPSGLGMFGGSFLSSIFSGGLMLGAIFMATDYVTSPISHKGQIVFALGCGFFTFLFRYFGSMPEAVSVSILLMNIFTPMIDRYIIPRKFGDTRAFRKKQKEARA</sequence>
<protein>
    <recommendedName>
        <fullName evidence="10">Ion-translocating oxidoreductase complex subunit D</fullName>
        <ecNumber evidence="10">7.-.-.-</ecNumber>
    </recommendedName>
    <alternativeName>
        <fullName evidence="10">Rnf electron transport complex subunit D</fullName>
    </alternativeName>
</protein>
<dbReference type="AlphaFoldDB" id="A0A372MFU6"/>